<accession>A0A8J6DK07</accession>
<name>A0A8J6DK07_GALPY</name>
<dbReference type="GO" id="GO:0016175">
    <property type="term" value="F:superoxide-generating NAD(P)H oxidase activity"/>
    <property type="evidence" value="ECO:0007669"/>
    <property type="project" value="TreeGrafter"/>
</dbReference>
<evidence type="ECO:0000256" key="1">
    <source>
        <dbReference type="ARBA" id="ARBA00023002"/>
    </source>
</evidence>
<comment type="caution">
    <text evidence="3">The sequence shown here is derived from an EMBL/GenBank/DDBJ whole genome shotgun (WGS) entry which is preliminary data.</text>
</comment>
<dbReference type="Gene3D" id="3.40.50.80">
    <property type="entry name" value="Nucleotide-binding domain of ferredoxin-NADP reductase (FNR) module"/>
    <property type="match status" value="1"/>
</dbReference>
<proteinExistence type="predicted"/>
<dbReference type="PANTHER" id="PTHR11972">
    <property type="entry name" value="NADPH OXIDASE"/>
    <property type="match status" value="1"/>
</dbReference>
<dbReference type="AlphaFoldDB" id="A0A8J6DK07"/>
<keyword evidence="2" id="KW-1133">Transmembrane helix</keyword>
<dbReference type="GO" id="GO:0043020">
    <property type="term" value="C:NADPH oxidase complex"/>
    <property type="evidence" value="ECO:0007669"/>
    <property type="project" value="TreeGrafter"/>
</dbReference>
<dbReference type="InterPro" id="IPR050369">
    <property type="entry name" value="RBOH/FRE"/>
</dbReference>
<evidence type="ECO:0000313" key="3">
    <source>
        <dbReference type="EMBL" id="KAG8511209.1"/>
    </source>
</evidence>
<keyword evidence="1" id="KW-0560">Oxidoreductase</keyword>
<keyword evidence="2" id="KW-0472">Membrane</keyword>
<organism evidence="3 4">
    <name type="scientific">Galemys pyrenaicus</name>
    <name type="common">Iberian desman</name>
    <name type="synonym">Pyrenean desman</name>
    <dbReference type="NCBI Taxonomy" id="202257"/>
    <lineage>
        <taxon>Eukaryota</taxon>
        <taxon>Metazoa</taxon>
        <taxon>Chordata</taxon>
        <taxon>Craniata</taxon>
        <taxon>Vertebrata</taxon>
        <taxon>Euteleostomi</taxon>
        <taxon>Mammalia</taxon>
        <taxon>Eutheria</taxon>
        <taxon>Laurasiatheria</taxon>
        <taxon>Eulipotyphla</taxon>
        <taxon>Talpidae</taxon>
        <taxon>Galemys</taxon>
    </lineage>
</organism>
<dbReference type="GO" id="GO:0006952">
    <property type="term" value="P:defense response"/>
    <property type="evidence" value="ECO:0007669"/>
    <property type="project" value="TreeGrafter"/>
</dbReference>
<gene>
    <name evidence="3" type="ORF">J0S82_003462</name>
</gene>
<keyword evidence="2" id="KW-0812">Transmembrane</keyword>
<dbReference type="GO" id="GO:0042554">
    <property type="term" value="P:superoxide anion generation"/>
    <property type="evidence" value="ECO:0007669"/>
    <property type="project" value="TreeGrafter"/>
</dbReference>
<evidence type="ECO:0000256" key="2">
    <source>
        <dbReference type="SAM" id="Phobius"/>
    </source>
</evidence>
<dbReference type="InterPro" id="IPR039261">
    <property type="entry name" value="FNR_nucleotide-bd"/>
</dbReference>
<evidence type="ECO:0000313" key="4">
    <source>
        <dbReference type="Proteomes" id="UP000700334"/>
    </source>
</evidence>
<protein>
    <submittedName>
        <fullName evidence="3">NADPH oxidase 1</fullName>
    </submittedName>
</protein>
<dbReference type="OrthoDB" id="6019201at2759"/>
<dbReference type="Proteomes" id="UP000700334">
    <property type="component" value="Unassembled WGS sequence"/>
</dbReference>
<reference evidence="3" key="1">
    <citation type="journal article" date="2021" name="Evol. Appl.">
        <title>The genome of the Pyrenean desman and the effects of bottlenecks and inbreeding on the genomic landscape of an endangered species.</title>
        <authorList>
            <person name="Escoda L."/>
            <person name="Castresana J."/>
        </authorList>
    </citation>
    <scope>NUCLEOTIDE SEQUENCE</scope>
    <source>
        <strain evidence="3">IBE-C5619</strain>
    </source>
</reference>
<feature type="transmembrane region" description="Helical" evidence="2">
    <location>
        <begin position="31"/>
        <end position="60"/>
    </location>
</feature>
<dbReference type="SUPFAM" id="SSF52343">
    <property type="entry name" value="Ferredoxin reductase-like, C-terminal NADP-linked domain"/>
    <property type="match status" value="1"/>
</dbReference>
<dbReference type="PANTHER" id="PTHR11972:SF71">
    <property type="entry name" value="NADPH OXIDASE 1"/>
    <property type="match status" value="1"/>
</dbReference>
<dbReference type="EMBL" id="JAGFMF010011853">
    <property type="protein sequence ID" value="KAG8511209.1"/>
    <property type="molecule type" value="Genomic_DNA"/>
</dbReference>
<feature type="non-terminal residue" evidence="3">
    <location>
        <position position="1"/>
    </location>
</feature>
<sequence length="325" mass="36160">MGSGREQKEHGVLSGCRVKLSFLPSRAVEQLTFMSTACLTGMLITIALILIVTSAVEFFWSNSFEVFSNSPPFKHPLHWLSIQHGIRSSIFSCPSPWSCIILPSQTLLLCPFQWNSLGSNRREHERESSSQVCSLLRSGCYAPMQSFGIAHEHGWLQHGRGPIYFVIYHSVSSLEWQLFFSIHIPAVGDWTETLLRAFEQQHSPFPRETTISSPSYTICGDVSQSEAAVLLGEGIGITPFASILKSIWYKFGHGSITLRQDCSYERTTLSLPAYCAHVPGFLGERALKTLKDTEGSRRDSLYSPARLHSAPVLCLLAQEIATAHP</sequence>
<keyword evidence="4" id="KW-1185">Reference proteome</keyword>